<dbReference type="EMBL" id="MCGN01000005">
    <property type="protein sequence ID" value="ORY96387.1"/>
    <property type="molecule type" value="Genomic_DNA"/>
</dbReference>
<protein>
    <submittedName>
        <fullName evidence="2">Uncharacterized protein</fullName>
    </submittedName>
</protein>
<reference evidence="2 3" key="1">
    <citation type="submission" date="2016-07" db="EMBL/GenBank/DDBJ databases">
        <title>Pervasive Adenine N6-methylation of Active Genes in Fungi.</title>
        <authorList>
            <consortium name="DOE Joint Genome Institute"/>
            <person name="Mondo S.J."/>
            <person name="Dannebaum R.O."/>
            <person name="Kuo R.C."/>
            <person name="Labutti K."/>
            <person name="Haridas S."/>
            <person name="Kuo A."/>
            <person name="Salamov A."/>
            <person name="Ahrendt S.R."/>
            <person name="Lipzen A."/>
            <person name="Sullivan W."/>
            <person name="Andreopoulos W.B."/>
            <person name="Clum A."/>
            <person name="Lindquist E."/>
            <person name="Daum C."/>
            <person name="Ramamoorthy G.K."/>
            <person name="Gryganskyi A."/>
            <person name="Culley D."/>
            <person name="Magnuson J.K."/>
            <person name="James T.Y."/>
            <person name="O'Malley M.A."/>
            <person name="Stajich J.E."/>
            <person name="Spatafora J.W."/>
            <person name="Visel A."/>
            <person name="Grigoriev I.V."/>
        </authorList>
    </citation>
    <scope>NUCLEOTIDE SEQUENCE [LARGE SCALE GENOMIC DNA]</scope>
    <source>
        <strain evidence="2 3">NRRL 2496</strain>
    </source>
</reference>
<keyword evidence="3" id="KW-1185">Reference proteome</keyword>
<evidence type="ECO:0000313" key="3">
    <source>
        <dbReference type="Proteomes" id="UP000242180"/>
    </source>
</evidence>
<keyword evidence="1" id="KW-0732">Signal</keyword>
<organism evidence="2 3">
    <name type="scientific">Syncephalastrum racemosum</name>
    <name type="common">Filamentous fungus</name>
    <dbReference type="NCBI Taxonomy" id="13706"/>
    <lineage>
        <taxon>Eukaryota</taxon>
        <taxon>Fungi</taxon>
        <taxon>Fungi incertae sedis</taxon>
        <taxon>Mucoromycota</taxon>
        <taxon>Mucoromycotina</taxon>
        <taxon>Mucoromycetes</taxon>
        <taxon>Mucorales</taxon>
        <taxon>Syncephalastraceae</taxon>
        <taxon>Syncephalastrum</taxon>
    </lineage>
</organism>
<sequence length="76" mass="8288">MCLGFIFYFCAFVKAHSTHTAIVYIICTQGIDPIGGLPAILLFSSRFCKLGDYACGDATGLFIIAYHLAHVWALQA</sequence>
<feature type="chain" id="PRO_5013389891" evidence="1">
    <location>
        <begin position="16"/>
        <end position="76"/>
    </location>
</feature>
<evidence type="ECO:0000256" key="1">
    <source>
        <dbReference type="SAM" id="SignalP"/>
    </source>
</evidence>
<proteinExistence type="predicted"/>
<gene>
    <name evidence="2" type="ORF">BCR43DRAFT_491620</name>
</gene>
<feature type="signal peptide" evidence="1">
    <location>
        <begin position="1"/>
        <end position="15"/>
    </location>
</feature>
<accession>A0A1X2HC80</accession>
<dbReference type="InParanoid" id="A0A1X2HC80"/>
<dbReference type="Proteomes" id="UP000242180">
    <property type="component" value="Unassembled WGS sequence"/>
</dbReference>
<dbReference type="AlphaFoldDB" id="A0A1X2HC80"/>
<name>A0A1X2HC80_SYNRA</name>
<evidence type="ECO:0000313" key="2">
    <source>
        <dbReference type="EMBL" id="ORY96387.1"/>
    </source>
</evidence>
<comment type="caution">
    <text evidence="2">The sequence shown here is derived from an EMBL/GenBank/DDBJ whole genome shotgun (WGS) entry which is preliminary data.</text>
</comment>